<feature type="region of interest" description="Disordered" evidence="12">
    <location>
        <begin position="64"/>
        <end position="84"/>
    </location>
</feature>
<accession>A0A7H8N5F5</accession>
<evidence type="ECO:0000256" key="2">
    <source>
        <dbReference type="ARBA" id="ARBA00005369"/>
    </source>
</evidence>
<evidence type="ECO:0000256" key="4">
    <source>
        <dbReference type="ARBA" id="ARBA00013346"/>
    </source>
</evidence>
<organism evidence="13 14">
    <name type="scientific">Streptomyces buecherae</name>
    <dbReference type="NCBI Taxonomy" id="2763006"/>
    <lineage>
        <taxon>Bacteria</taxon>
        <taxon>Bacillati</taxon>
        <taxon>Actinomycetota</taxon>
        <taxon>Actinomycetes</taxon>
        <taxon>Kitasatosporales</taxon>
        <taxon>Streptomycetaceae</taxon>
        <taxon>Streptomyces</taxon>
    </lineage>
</organism>
<evidence type="ECO:0000256" key="9">
    <source>
        <dbReference type="ARBA" id="ARBA00030757"/>
    </source>
</evidence>
<dbReference type="PANTHER" id="PTHR11579">
    <property type="entry name" value="PROTEIN-L-ISOASPARTATE O-METHYLTRANSFERASE"/>
    <property type="match status" value="1"/>
</dbReference>
<dbReference type="GO" id="GO:0032259">
    <property type="term" value="P:methylation"/>
    <property type="evidence" value="ECO:0007669"/>
    <property type="project" value="UniProtKB-KW"/>
</dbReference>
<sequence>MTANRDGLAFPEPWIERGWNAVSRSDFLPDSVWVLDGARYRELHRASEPERWAHLVHDPAQPVVTQVDDGAPDPAGGDVPTSSVSAPTAVVDMLAELDLHPDQRVLEIGTGSGFNAALLATRVGADRVVSLEIDANLAAGARRALRRAGYGGVTVVAADGERGWEPGAPYDRLVATASVASIPWAWVEQVRPGGLVLSPLRTAFCSHGLVRLSVSEEAAEGRFTGATTFMSVRGQRGRPRIDAVFSAARWETSRRSRATFDVGLLSDPHAEFAVGTRLADVAHWPQGGAHWWCGHDAWAYAADDGTVYQWGPRDLADETAAALAWWERAGRPELFDFGLTVTAREHRVWLGDPARGWPLARA</sequence>
<evidence type="ECO:0000256" key="10">
    <source>
        <dbReference type="ARBA" id="ARBA00031323"/>
    </source>
</evidence>
<keyword evidence="8" id="KW-0949">S-adenosyl-L-methionine</keyword>
<keyword evidence="6 13" id="KW-0489">Methyltransferase</keyword>
<keyword evidence="7 13" id="KW-0808">Transferase</keyword>
<evidence type="ECO:0000313" key="13">
    <source>
        <dbReference type="EMBL" id="QKW49579.1"/>
    </source>
</evidence>
<dbReference type="SUPFAM" id="SSF53335">
    <property type="entry name" value="S-adenosyl-L-methionine-dependent methyltransferases"/>
    <property type="match status" value="1"/>
</dbReference>
<dbReference type="EC" id="2.1.1.77" evidence="3"/>
<dbReference type="Proteomes" id="UP000509303">
    <property type="component" value="Chromosome"/>
</dbReference>
<evidence type="ECO:0000256" key="7">
    <source>
        <dbReference type="ARBA" id="ARBA00022679"/>
    </source>
</evidence>
<evidence type="ECO:0000256" key="3">
    <source>
        <dbReference type="ARBA" id="ARBA00011890"/>
    </source>
</evidence>
<dbReference type="EMBL" id="CP054929">
    <property type="protein sequence ID" value="QKW49579.1"/>
    <property type="molecule type" value="Genomic_DNA"/>
</dbReference>
<evidence type="ECO:0000256" key="6">
    <source>
        <dbReference type="ARBA" id="ARBA00022603"/>
    </source>
</evidence>
<protein>
    <recommendedName>
        <fullName evidence="4">Protein-L-isoaspartate O-methyltransferase</fullName>
        <ecNumber evidence="3">2.1.1.77</ecNumber>
    </recommendedName>
    <alternativeName>
        <fullName evidence="11">L-isoaspartyl protein carboxyl methyltransferase</fullName>
    </alternativeName>
    <alternativeName>
        <fullName evidence="9">Protein L-isoaspartyl methyltransferase</fullName>
    </alternativeName>
    <alternativeName>
        <fullName evidence="10">Protein-beta-aspartate methyltransferase</fullName>
    </alternativeName>
</protein>
<comment type="subcellular location">
    <subcellularLocation>
        <location evidence="1">Cytoplasm</location>
    </subcellularLocation>
</comment>
<dbReference type="RefSeq" id="WP_176161313.1">
    <property type="nucleotide sequence ID" value="NZ_CP054929.1"/>
</dbReference>
<dbReference type="Pfam" id="PF01135">
    <property type="entry name" value="PCMT"/>
    <property type="match status" value="1"/>
</dbReference>
<dbReference type="CDD" id="cd02440">
    <property type="entry name" value="AdoMet_MTases"/>
    <property type="match status" value="1"/>
</dbReference>
<proteinExistence type="inferred from homology"/>
<dbReference type="GO" id="GO:0004719">
    <property type="term" value="F:protein-L-isoaspartate (D-aspartate) O-methyltransferase activity"/>
    <property type="evidence" value="ECO:0007669"/>
    <property type="project" value="UniProtKB-EC"/>
</dbReference>
<dbReference type="PANTHER" id="PTHR11579:SF0">
    <property type="entry name" value="PROTEIN-L-ISOASPARTATE(D-ASPARTATE) O-METHYLTRANSFERASE"/>
    <property type="match status" value="1"/>
</dbReference>
<keyword evidence="5" id="KW-0963">Cytoplasm</keyword>
<evidence type="ECO:0000313" key="14">
    <source>
        <dbReference type="Proteomes" id="UP000509303"/>
    </source>
</evidence>
<gene>
    <name evidence="13" type="ORF">HUT08_08420</name>
</gene>
<name>A0A7H8N5F5_9ACTN</name>
<dbReference type="Gene3D" id="3.40.50.150">
    <property type="entry name" value="Vaccinia Virus protein VP39"/>
    <property type="match status" value="1"/>
</dbReference>
<dbReference type="AlphaFoldDB" id="A0A7H8N5F5"/>
<dbReference type="InterPro" id="IPR029063">
    <property type="entry name" value="SAM-dependent_MTases_sf"/>
</dbReference>
<feature type="compositionally biased region" description="Low complexity" evidence="12">
    <location>
        <begin position="67"/>
        <end position="80"/>
    </location>
</feature>
<evidence type="ECO:0000256" key="12">
    <source>
        <dbReference type="SAM" id="MobiDB-lite"/>
    </source>
</evidence>
<keyword evidence="14" id="KW-1185">Reference proteome</keyword>
<evidence type="ECO:0000256" key="1">
    <source>
        <dbReference type="ARBA" id="ARBA00004496"/>
    </source>
</evidence>
<evidence type="ECO:0000256" key="5">
    <source>
        <dbReference type="ARBA" id="ARBA00022490"/>
    </source>
</evidence>
<dbReference type="GO" id="GO:0005737">
    <property type="term" value="C:cytoplasm"/>
    <property type="evidence" value="ECO:0007669"/>
    <property type="project" value="UniProtKB-SubCell"/>
</dbReference>
<reference evidence="13 14" key="1">
    <citation type="submission" date="2020-06" db="EMBL/GenBank/DDBJ databases">
        <title>Genome mining for natural products.</title>
        <authorList>
            <person name="Zhang B."/>
            <person name="Shi J."/>
            <person name="Ge H."/>
        </authorList>
    </citation>
    <scope>NUCLEOTIDE SEQUENCE [LARGE SCALE GENOMIC DNA]</scope>
    <source>
        <strain evidence="13 14">NA00687</strain>
    </source>
</reference>
<dbReference type="InterPro" id="IPR000682">
    <property type="entry name" value="PCMT"/>
</dbReference>
<evidence type="ECO:0000256" key="11">
    <source>
        <dbReference type="ARBA" id="ARBA00031350"/>
    </source>
</evidence>
<comment type="similarity">
    <text evidence="2">Belongs to the methyltransferase superfamily. L-isoaspartyl/D-aspartyl protein methyltransferase family.</text>
</comment>
<evidence type="ECO:0000256" key="8">
    <source>
        <dbReference type="ARBA" id="ARBA00022691"/>
    </source>
</evidence>